<dbReference type="PANTHER" id="PTHR46111">
    <property type="entry name" value="RIBOSOMAL RNA SMALL SUBUNIT METHYLTRANSFERASE I"/>
    <property type="match status" value="1"/>
</dbReference>
<organism evidence="9 10">
    <name type="scientific">Psychromonas marina</name>
    <dbReference type="NCBI Taxonomy" id="88364"/>
    <lineage>
        <taxon>Bacteria</taxon>
        <taxon>Pseudomonadati</taxon>
        <taxon>Pseudomonadota</taxon>
        <taxon>Gammaproteobacteria</taxon>
        <taxon>Alteromonadales</taxon>
        <taxon>Psychromonadaceae</taxon>
        <taxon>Psychromonas</taxon>
    </lineage>
</organism>
<evidence type="ECO:0000256" key="3">
    <source>
        <dbReference type="ARBA" id="ARBA00022603"/>
    </source>
</evidence>
<dbReference type="Gene3D" id="3.30.950.10">
    <property type="entry name" value="Methyltransferase, Cobalt-precorrin-4 Transmethylase, Domain 2"/>
    <property type="match status" value="1"/>
</dbReference>
<gene>
    <name evidence="6 9" type="primary">rsmI</name>
    <name evidence="9" type="ORF">GCM10007916_30760</name>
</gene>
<dbReference type="Pfam" id="PF23016">
    <property type="entry name" value="RsmI_C"/>
    <property type="match status" value="1"/>
</dbReference>
<comment type="similarity">
    <text evidence="6">Belongs to the methyltransferase superfamily. RsmI family.</text>
</comment>
<dbReference type="Pfam" id="PF00590">
    <property type="entry name" value="TP_methylase"/>
    <property type="match status" value="1"/>
</dbReference>
<dbReference type="Gene3D" id="3.40.1010.10">
    <property type="entry name" value="Cobalt-precorrin-4 Transmethylase, Domain 1"/>
    <property type="match status" value="1"/>
</dbReference>
<dbReference type="RefSeq" id="WP_284205097.1">
    <property type="nucleotide sequence ID" value="NZ_BSPQ01000016.1"/>
</dbReference>
<feature type="domain" description="RsmI HTH" evidence="8">
    <location>
        <begin position="243"/>
        <end position="285"/>
    </location>
</feature>
<evidence type="ECO:0000256" key="6">
    <source>
        <dbReference type="HAMAP-Rule" id="MF_01877"/>
    </source>
</evidence>
<evidence type="ECO:0000313" key="10">
    <source>
        <dbReference type="Proteomes" id="UP001157353"/>
    </source>
</evidence>
<dbReference type="SUPFAM" id="SSF53790">
    <property type="entry name" value="Tetrapyrrole methylase"/>
    <property type="match status" value="1"/>
</dbReference>
<comment type="catalytic activity">
    <reaction evidence="6">
        <text>cytidine(1402) in 16S rRNA + S-adenosyl-L-methionine = 2'-O-methylcytidine(1402) in 16S rRNA + S-adenosyl-L-homocysteine + H(+)</text>
        <dbReference type="Rhea" id="RHEA:42924"/>
        <dbReference type="Rhea" id="RHEA-COMP:10285"/>
        <dbReference type="Rhea" id="RHEA-COMP:10286"/>
        <dbReference type="ChEBI" id="CHEBI:15378"/>
        <dbReference type="ChEBI" id="CHEBI:57856"/>
        <dbReference type="ChEBI" id="CHEBI:59789"/>
        <dbReference type="ChEBI" id="CHEBI:74495"/>
        <dbReference type="ChEBI" id="CHEBI:82748"/>
        <dbReference type="EC" id="2.1.1.198"/>
    </reaction>
</comment>
<evidence type="ECO:0000256" key="5">
    <source>
        <dbReference type="ARBA" id="ARBA00022691"/>
    </source>
</evidence>
<dbReference type="Proteomes" id="UP001157353">
    <property type="component" value="Unassembled WGS sequence"/>
</dbReference>
<comment type="subcellular location">
    <subcellularLocation>
        <location evidence="6">Cytoplasm</location>
    </subcellularLocation>
</comment>
<feature type="domain" description="Tetrapyrrole methylase" evidence="7">
    <location>
        <begin position="14"/>
        <end position="213"/>
    </location>
</feature>
<sequence>MSDHSESLSNLPAKLYIVATPIGNISDISYRAIETLQQVDVIAAEDTRHSGKLLSHYQIKKPMFPLHDHNERERGKVLIEKIKAGQSVALISDAGTPLISDPGYHLVNECREKGVDIVPIPGACATIAALSAAGLPTDRFSFEGFLPAKEKGKQDKLSALIEETRTMVFYESPRRITDTVQQVVNILGADRKIVIARELTKTFESFYALPAQEMLEWLKEDTNHCRGEFVLMIAGAVADSEAIPQVALNTLALLKEQLPLKKAAALTAQIHSQKKNDLYKWGLENL</sequence>
<dbReference type="NCBIfam" id="TIGR00096">
    <property type="entry name" value="16S rRNA (cytidine(1402)-2'-O)-methyltransferase"/>
    <property type="match status" value="1"/>
</dbReference>
<evidence type="ECO:0000256" key="1">
    <source>
        <dbReference type="ARBA" id="ARBA00022490"/>
    </source>
</evidence>
<dbReference type="EC" id="2.1.1.198" evidence="6"/>
<comment type="caution">
    <text evidence="9">The sequence shown here is derived from an EMBL/GenBank/DDBJ whole genome shotgun (WGS) entry which is preliminary data.</text>
</comment>
<keyword evidence="2 6" id="KW-0698">rRNA processing</keyword>
<dbReference type="PANTHER" id="PTHR46111:SF1">
    <property type="entry name" value="RIBOSOMAL RNA SMALL SUBUNIT METHYLTRANSFERASE I"/>
    <property type="match status" value="1"/>
</dbReference>
<evidence type="ECO:0000256" key="2">
    <source>
        <dbReference type="ARBA" id="ARBA00022552"/>
    </source>
</evidence>
<keyword evidence="1 6" id="KW-0963">Cytoplasm</keyword>
<dbReference type="EMBL" id="BSPQ01000016">
    <property type="protein sequence ID" value="GLS92006.1"/>
    <property type="molecule type" value="Genomic_DNA"/>
</dbReference>
<keyword evidence="5 6" id="KW-0949">S-adenosyl-L-methionine</keyword>
<evidence type="ECO:0000313" key="9">
    <source>
        <dbReference type="EMBL" id="GLS92006.1"/>
    </source>
</evidence>
<keyword evidence="10" id="KW-1185">Reference proteome</keyword>
<dbReference type="InterPro" id="IPR018063">
    <property type="entry name" value="SAM_MeTrfase_RsmI_CS"/>
</dbReference>
<dbReference type="InterPro" id="IPR000878">
    <property type="entry name" value="4pyrrol_Mease"/>
</dbReference>
<dbReference type="InterPro" id="IPR035996">
    <property type="entry name" value="4pyrrol_Methylase_sf"/>
</dbReference>
<dbReference type="PROSITE" id="PS01296">
    <property type="entry name" value="RSMI"/>
    <property type="match status" value="1"/>
</dbReference>
<keyword evidence="4 6" id="KW-0808">Transferase</keyword>
<name>A0ABQ6E3P5_9GAMM</name>
<dbReference type="InterPro" id="IPR014776">
    <property type="entry name" value="4pyrrole_Mease_sub2"/>
</dbReference>
<dbReference type="CDD" id="cd11648">
    <property type="entry name" value="RsmI"/>
    <property type="match status" value="1"/>
</dbReference>
<accession>A0ABQ6E3P5</accession>
<dbReference type="InterPro" id="IPR053910">
    <property type="entry name" value="RsmI_HTH"/>
</dbReference>
<dbReference type="HAMAP" id="MF_01877">
    <property type="entry name" value="16SrRNA_methyltr_I"/>
    <property type="match status" value="1"/>
</dbReference>
<keyword evidence="3 6" id="KW-0489">Methyltransferase</keyword>
<proteinExistence type="inferred from homology"/>
<dbReference type="GO" id="GO:0032259">
    <property type="term" value="P:methylation"/>
    <property type="evidence" value="ECO:0007669"/>
    <property type="project" value="UniProtKB-KW"/>
</dbReference>
<reference evidence="10" key="1">
    <citation type="journal article" date="2019" name="Int. J. Syst. Evol. Microbiol.">
        <title>The Global Catalogue of Microorganisms (GCM) 10K type strain sequencing project: providing services to taxonomists for standard genome sequencing and annotation.</title>
        <authorList>
            <consortium name="The Broad Institute Genomics Platform"/>
            <consortium name="The Broad Institute Genome Sequencing Center for Infectious Disease"/>
            <person name="Wu L."/>
            <person name="Ma J."/>
        </authorList>
    </citation>
    <scope>NUCLEOTIDE SEQUENCE [LARGE SCALE GENOMIC DNA]</scope>
    <source>
        <strain evidence="10">NBRC 103166</strain>
    </source>
</reference>
<dbReference type="InterPro" id="IPR008189">
    <property type="entry name" value="rRNA_ssu_MeTfrase_I"/>
</dbReference>
<protein>
    <recommendedName>
        <fullName evidence="6">Ribosomal RNA small subunit methyltransferase I</fullName>
        <ecNumber evidence="6">2.1.1.198</ecNumber>
    </recommendedName>
    <alternativeName>
        <fullName evidence="6">16S rRNA 2'-O-ribose C1402 methyltransferase</fullName>
    </alternativeName>
    <alternativeName>
        <fullName evidence="6">rRNA (cytidine-2'-O-)-methyltransferase RsmI</fullName>
    </alternativeName>
</protein>
<comment type="function">
    <text evidence="6">Catalyzes the 2'-O-methylation of the ribose of cytidine 1402 (C1402) in 16S rRNA.</text>
</comment>
<evidence type="ECO:0000259" key="7">
    <source>
        <dbReference type="Pfam" id="PF00590"/>
    </source>
</evidence>
<evidence type="ECO:0000256" key="4">
    <source>
        <dbReference type="ARBA" id="ARBA00022679"/>
    </source>
</evidence>
<dbReference type="PIRSF" id="PIRSF005917">
    <property type="entry name" value="MTase_YraL"/>
    <property type="match status" value="1"/>
</dbReference>
<dbReference type="GO" id="GO:0008168">
    <property type="term" value="F:methyltransferase activity"/>
    <property type="evidence" value="ECO:0007669"/>
    <property type="project" value="UniProtKB-KW"/>
</dbReference>
<evidence type="ECO:0000259" key="8">
    <source>
        <dbReference type="Pfam" id="PF23016"/>
    </source>
</evidence>
<dbReference type="InterPro" id="IPR014777">
    <property type="entry name" value="4pyrrole_Mease_sub1"/>
</dbReference>